<protein>
    <submittedName>
        <fullName evidence="2">Uncharacterized protein</fullName>
    </submittedName>
</protein>
<reference evidence="2" key="1">
    <citation type="journal article" date="2020" name="Nature">
        <title>Giant virus diversity and host interactions through global metagenomics.</title>
        <authorList>
            <person name="Schulz F."/>
            <person name="Roux S."/>
            <person name="Paez-Espino D."/>
            <person name="Jungbluth S."/>
            <person name="Walsh D.A."/>
            <person name="Denef V.J."/>
            <person name="McMahon K.D."/>
            <person name="Konstantinidis K.T."/>
            <person name="Eloe-Fadrosh E.A."/>
            <person name="Kyrpides N.C."/>
            <person name="Woyke T."/>
        </authorList>
    </citation>
    <scope>NUCLEOTIDE SEQUENCE</scope>
    <source>
        <strain evidence="2">GVMAG-M-3300021425-14</strain>
    </source>
</reference>
<name>A0A6C0CP57_9ZZZZ</name>
<organism evidence="2">
    <name type="scientific">viral metagenome</name>
    <dbReference type="NCBI Taxonomy" id="1070528"/>
    <lineage>
        <taxon>unclassified sequences</taxon>
        <taxon>metagenomes</taxon>
        <taxon>organismal metagenomes</taxon>
    </lineage>
</organism>
<feature type="compositionally biased region" description="Basic and acidic residues" evidence="1">
    <location>
        <begin position="39"/>
        <end position="51"/>
    </location>
</feature>
<dbReference type="AlphaFoldDB" id="A0A6C0CP57"/>
<feature type="region of interest" description="Disordered" evidence="1">
    <location>
        <begin position="31"/>
        <end position="51"/>
    </location>
</feature>
<evidence type="ECO:0000313" key="2">
    <source>
        <dbReference type="EMBL" id="QHT05902.1"/>
    </source>
</evidence>
<accession>A0A6C0CP57</accession>
<evidence type="ECO:0000256" key="1">
    <source>
        <dbReference type="SAM" id="MobiDB-lite"/>
    </source>
</evidence>
<dbReference type="EMBL" id="MN739460">
    <property type="protein sequence ID" value="QHT05902.1"/>
    <property type="molecule type" value="Genomic_DNA"/>
</dbReference>
<proteinExistence type="predicted"/>
<sequence>MEDNTKKIMLVTTVLGSLAAVTLGYKYYYPTNSSENESDEKPQEKKDEPKYKTLGMELKELEENKLPKSERTKYRSGFLNSITKTIGFGSKPEKIKIEITEKKDEQWPTFN</sequence>